<name>M3B4P9_SPHMS</name>
<dbReference type="RefSeq" id="XP_016762893.1">
    <property type="nucleotide sequence ID" value="XM_016902488.1"/>
</dbReference>
<dbReference type="Proteomes" id="UP000016931">
    <property type="component" value="Unassembled WGS sequence"/>
</dbReference>
<gene>
    <name evidence="1" type="ORF">SEPMUDRAFT_132365</name>
</gene>
<reference evidence="1 2" key="1">
    <citation type="journal article" date="2012" name="PLoS Pathog.">
        <title>Diverse lifestyles and strategies of plant pathogenesis encoded in the genomes of eighteen Dothideomycetes fungi.</title>
        <authorList>
            <person name="Ohm R.A."/>
            <person name="Feau N."/>
            <person name="Henrissat B."/>
            <person name="Schoch C.L."/>
            <person name="Horwitz B.A."/>
            <person name="Barry K.W."/>
            <person name="Condon B.J."/>
            <person name="Copeland A.C."/>
            <person name="Dhillon B."/>
            <person name="Glaser F."/>
            <person name="Hesse C.N."/>
            <person name="Kosti I."/>
            <person name="LaButti K."/>
            <person name="Lindquist E.A."/>
            <person name="Lucas S."/>
            <person name="Salamov A.A."/>
            <person name="Bradshaw R.E."/>
            <person name="Ciuffetti L."/>
            <person name="Hamelin R.C."/>
            <person name="Kema G.H.J."/>
            <person name="Lawrence C."/>
            <person name="Scott J.A."/>
            <person name="Spatafora J.W."/>
            <person name="Turgeon B.G."/>
            <person name="de Wit P.J.G.M."/>
            <person name="Zhong S."/>
            <person name="Goodwin S.B."/>
            <person name="Grigoriev I.V."/>
        </authorList>
    </citation>
    <scope>NUCLEOTIDE SEQUENCE [LARGE SCALE GENOMIC DNA]</scope>
    <source>
        <strain evidence="1 2">SO2202</strain>
    </source>
</reference>
<evidence type="ECO:0000313" key="1">
    <source>
        <dbReference type="EMBL" id="EMF14772.1"/>
    </source>
</evidence>
<dbReference type="InterPro" id="IPR021986">
    <property type="entry name" value="Spherulin4"/>
</dbReference>
<dbReference type="OrthoDB" id="5342184at2759"/>
<dbReference type="eggNOG" id="ENOG502T62T">
    <property type="taxonomic scope" value="Eukaryota"/>
</dbReference>
<dbReference type="EMBL" id="KB456262">
    <property type="protein sequence ID" value="EMF14772.1"/>
    <property type="molecule type" value="Genomic_DNA"/>
</dbReference>
<evidence type="ECO:0000313" key="2">
    <source>
        <dbReference type="Proteomes" id="UP000016931"/>
    </source>
</evidence>
<organism evidence="1 2">
    <name type="scientific">Sphaerulina musiva (strain SO2202)</name>
    <name type="common">Poplar stem canker fungus</name>
    <name type="synonym">Septoria musiva</name>
    <dbReference type="NCBI Taxonomy" id="692275"/>
    <lineage>
        <taxon>Eukaryota</taxon>
        <taxon>Fungi</taxon>
        <taxon>Dikarya</taxon>
        <taxon>Ascomycota</taxon>
        <taxon>Pezizomycotina</taxon>
        <taxon>Dothideomycetes</taxon>
        <taxon>Dothideomycetidae</taxon>
        <taxon>Mycosphaerellales</taxon>
        <taxon>Mycosphaerellaceae</taxon>
        <taxon>Sphaerulina</taxon>
    </lineage>
</organism>
<sequence length="282" mass="30963">MVVYANFLFPLYIYPLNNAWNPLFTAATQYPDITFTAIINPSNGPDSSTITNCPNKDFIEALNSLHQFPNIHTLGYVHTANLYNCGSSGSDICPCTAPADEVKRNISMYAAWATARCEGWSTLAPEVYVDGIFIDESPGEDAGACLDYMTDLTTHAKSTLTTKTGGSVFFNAGAATEMAYFDIADVIIILENTQAVYEAIPDIGVRNGNGKYARKSSILIYEAGNDTGLIQRDVETILSVERDGFHSMFYSDRAVDQYSNFPYAWKEIVEQVNVVAQKNKAG</sequence>
<dbReference type="OMA" id="MYPLETA"/>
<proteinExistence type="predicted"/>
<dbReference type="GeneID" id="27899625"/>
<dbReference type="Pfam" id="PF12138">
    <property type="entry name" value="Spherulin4"/>
    <property type="match status" value="1"/>
</dbReference>
<dbReference type="PANTHER" id="PTHR35040">
    <property type="match status" value="1"/>
</dbReference>
<keyword evidence="2" id="KW-1185">Reference proteome</keyword>
<dbReference type="PANTHER" id="PTHR35040:SF9">
    <property type="entry name" value="4-LIKE CELL SURFACE PROTEIN, PUTATIVE (AFU_ORTHOLOGUE AFUA_4G14080)-RELATED"/>
    <property type="match status" value="1"/>
</dbReference>
<protein>
    <submittedName>
        <fullName evidence="1">Uncharacterized protein</fullName>
    </submittedName>
</protein>
<dbReference type="AlphaFoldDB" id="M3B4P9"/>
<accession>M3B4P9</accession>
<dbReference type="HOGENOM" id="CLU_060605_0_0_1"/>